<sequence length="211" mass="24194">MIHYKLLDGAIALFTKVKDLVWRPLSLRVLLSVPEDLVWRPLSLRVLLSVPEDLVWRPLSLKRLFGRPLLGGKSVWQKRSLYNPSLMEYKDVQMACDSWKEISANVGLKHAQPLENHKLKRVRRHNCVKSRSCSCMRRPPEVELPWSTGWSRLASLEAAETRRRLEDGSMSPVSPWDQKVTECTEEVVRGSGSLSCRRETSEDRDSGDTCP</sequence>
<evidence type="ECO:0000313" key="3">
    <source>
        <dbReference type="Proteomes" id="UP001153269"/>
    </source>
</evidence>
<dbReference type="Proteomes" id="UP001153269">
    <property type="component" value="Unassembled WGS sequence"/>
</dbReference>
<comment type="caution">
    <text evidence="2">The sequence shown here is derived from an EMBL/GenBank/DDBJ whole genome shotgun (WGS) entry which is preliminary data.</text>
</comment>
<accession>A0A9N7YM17</accession>
<organism evidence="2 3">
    <name type="scientific">Pleuronectes platessa</name>
    <name type="common">European plaice</name>
    <dbReference type="NCBI Taxonomy" id="8262"/>
    <lineage>
        <taxon>Eukaryota</taxon>
        <taxon>Metazoa</taxon>
        <taxon>Chordata</taxon>
        <taxon>Craniata</taxon>
        <taxon>Vertebrata</taxon>
        <taxon>Euteleostomi</taxon>
        <taxon>Actinopterygii</taxon>
        <taxon>Neopterygii</taxon>
        <taxon>Teleostei</taxon>
        <taxon>Neoteleostei</taxon>
        <taxon>Acanthomorphata</taxon>
        <taxon>Carangaria</taxon>
        <taxon>Pleuronectiformes</taxon>
        <taxon>Pleuronectoidei</taxon>
        <taxon>Pleuronectidae</taxon>
        <taxon>Pleuronectes</taxon>
    </lineage>
</organism>
<name>A0A9N7YM17_PLEPL</name>
<keyword evidence="3" id="KW-1185">Reference proteome</keyword>
<reference evidence="2" key="1">
    <citation type="submission" date="2020-03" db="EMBL/GenBank/DDBJ databases">
        <authorList>
            <person name="Weist P."/>
        </authorList>
    </citation>
    <scope>NUCLEOTIDE SEQUENCE</scope>
</reference>
<feature type="compositionally biased region" description="Basic and acidic residues" evidence="1">
    <location>
        <begin position="196"/>
        <end position="211"/>
    </location>
</feature>
<feature type="region of interest" description="Disordered" evidence="1">
    <location>
        <begin position="190"/>
        <end position="211"/>
    </location>
</feature>
<proteinExistence type="predicted"/>
<protein>
    <submittedName>
        <fullName evidence="2">Uncharacterized protein</fullName>
    </submittedName>
</protein>
<evidence type="ECO:0000256" key="1">
    <source>
        <dbReference type="SAM" id="MobiDB-lite"/>
    </source>
</evidence>
<dbReference type="EMBL" id="CADEAL010001221">
    <property type="protein sequence ID" value="CAB1430261.1"/>
    <property type="molecule type" value="Genomic_DNA"/>
</dbReference>
<gene>
    <name evidence="2" type="ORF">PLEPLA_LOCUS18243</name>
</gene>
<dbReference type="AlphaFoldDB" id="A0A9N7YM17"/>
<evidence type="ECO:0000313" key="2">
    <source>
        <dbReference type="EMBL" id="CAB1430261.1"/>
    </source>
</evidence>